<dbReference type="RefSeq" id="WP_050061500.1">
    <property type="nucleotide sequence ID" value="NZ_JACHEK010000014.1"/>
</dbReference>
<dbReference type="SUPFAM" id="SSF52172">
    <property type="entry name" value="CheY-like"/>
    <property type="match status" value="1"/>
</dbReference>
<feature type="modified residue" description="4-aspartylphosphate" evidence="2">
    <location>
        <position position="56"/>
    </location>
</feature>
<proteinExistence type="predicted"/>
<dbReference type="InterPro" id="IPR001789">
    <property type="entry name" value="Sig_transdc_resp-reg_receiver"/>
</dbReference>
<gene>
    <name evidence="4" type="ORF">HNQ77_005288</name>
</gene>
<dbReference type="Pfam" id="PF00072">
    <property type="entry name" value="Response_reg"/>
    <property type="match status" value="1"/>
</dbReference>
<feature type="domain" description="Response regulatory" evidence="3">
    <location>
        <begin position="7"/>
        <end position="119"/>
    </location>
</feature>
<comment type="caution">
    <text evidence="4">The sequence shown here is derived from an EMBL/GenBank/DDBJ whole genome shotgun (WGS) entry which is preliminary data.</text>
</comment>
<name>A0A841K131_9BACT</name>
<organism evidence="4 5">
    <name type="scientific">Silvibacterium bohemicum</name>
    <dbReference type="NCBI Taxonomy" id="1577686"/>
    <lineage>
        <taxon>Bacteria</taxon>
        <taxon>Pseudomonadati</taxon>
        <taxon>Acidobacteriota</taxon>
        <taxon>Terriglobia</taxon>
        <taxon>Terriglobales</taxon>
        <taxon>Acidobacteriaceae</taxon>
        <taxon>Silvibacterium</taxon>
    </lineage>
</organism>
<protein>
    <submittedName>
        <fullName evidence="4">CheY-like chemotaxis protein</fullName>
    </submittedName>
</protein>
<dbReference type="CDD" id="cd00156">
    <property type="entry name" value="REC"/>
    <property type="match status" value="1"/>
</dbReference>
<keyword evidence="1 2" id="KW-0597">Phosphoprotein</keyword>
<dbReference type="InterPro" id="IPR011006">
    <property type="entry name" value="CheY-like_superfamily"/>
</dbReference>
<dbReference type="EMBL" id="JACHEK010000014">
    <property type="protein sequence ID" value="MBB6147292.1"/>
    <property type="molecule type" value="Genomic_DNA"/>
</dbReference>
<sequence length="219" mass="23597">MSIKKSELLIVDDDPALRTTLKAVLRESGYEVRSAEDGFSALSELRNGIPDIILSDLNMAGMSGFELLSVIRRRFPAVQTIAMSGAYSGKGIPPGVAADAFYEKGSDLASLLRIIDGMSQPKRAQTPHQNGALTPIWISHNGQDHAGKPHLIITCPDCLRTFPGEVGEIILPVHETNCVYCHSVIHYAIVQPNEPAFAQSFQRKPGSGIPAAIGLPDLN</sequence>
<evidence type="ECO:0000313" key="4">
    <source>
        <dbReference type="EMBL" id="MBB6147292.1"/>
    </source>
</evidence>
<dbReference type="PANTHER" id="PTHR44591:SF3">
    <property type="entry name" value="RESPONSE REGULATORY DOMAIN-CONTAINING PROTEIN"/>
    <property type="match status" value="1"/>
</dbReference>
<dbReference type="Proteomes" id="UP000538666">
    <property type="component" value="Unassembled WGS sequence"/>
</dbReference>
<evidence type="ECO:0000256" key="2">
    <source>
        <dbReference type="PROSITE-ProRule" id="PRU00169"/>
    </source>
</evidence>
<dbReference type="Gene3D" id="3.40.50.2300">
    <property type="match status" value="1"/>
</dbReference>
<evidence type="ECO:0000256" key="1">
    <source>
        <dbReference type="ARBA" id="ARBA00022553"/>
    </source>
</evidence>
<evidence type="ECO:0000313" key="5">
    <source>
        <dbReference type="Proteomes" id="UP000538666"/>
    </source>
</evidence>
<accession>A0A841K131</accession>
<evidence type="ECO:0000259" key="3">
    <source>
        <dbReference type="PROSITE" id="PS50110"/>
    </source>
</evidence>
<dbReference type="GO" id="GO:0000160">
    <property type="term" value="P:phosphorelay signal transduction system"/>
    <property type="evidence" value="ECO:0007669"/>
    <property type="project" value="InterPro"/>
</dbReference>
<dbReference type="InterPro" id="IPR050595">
    <property type="entry name" value="Bact_response_regulator"/>
</dbReference>
<keyword evidence="5" id="KW-1185">Reference proteome</keyword>
<dbReference type="SMART" id="SM00448">
    <property type="entry name" value="REC"/>
    <property type="match status" value="1"/>
</dbReference>
<dbReference type="AlphaFoldDB" id="A0A841K131"/>
<dbReference type="PANTHER" id="PTHR44591">
    <property type="entry name" value="STRESS RESPONSE REGULATOR PROTEIN 1"/>
    <property type="match status" value="1"/>
</dbReference>
<reference evidence="4 5" key="1">
    <citation type="submission" date="2020-08" db="EMBL/GenBank/DDBJ databases">
        <title>Genomic Encyclopedia of Type Strains, Phase IV (KMG-IV): sequencing the most valuable type-strain genomes for metagenomic binning, comparative biology and taxonomic classification.</title>
        <authorList>
            <person name="Goeker M."/>
        </authorList>
    </citation>
    <scope>NUCLEOTIDE SEQUENCE [LARGE SCALE GENOMIC DNA]</scope>
    <source>
        <strain evidence="4 5">DSM 103733</strain>
    </source>
</reference>
<dbReference type="PROSITE" id="PS50110">
    <property type="entry name" value="RESPONSE_REGULATORY"/>
    <property type="match status" value="1"/>
</dbReference>